<evidence type="ECO:0000259" key="5">
    <source>
        <dbReference type="Pfam" id="PF04542"/>
    </source>
</evidence>
<dbReference type="Pfam" id="PF04542">
    <property type="entry name" value="Sigma70_r2"/>
    <property type="match status" value="1"/>
</dbReference>
<evidence type="ECO:0000256" key="2">
    <source>
        <dbReference type="ARBA" id="ARBA00023015"/>
    </source>
</evidence>
<dbReference type="InterPro" id="IPR014284">
    <property type="entry name" value="RNA_pol_sigma-70_dom"/>
</dbReference>
<evidence type="ECO:0000256" key="4">
    <source>
        <dbReference type="ARBA" id="ARBA00023163"/>
    </source>
</evidence>
<evidence type="ECO:0000256" key="1">
    <source>
        <dbReference type="ARBA" id="ARBA00010641"/>
    </source>
</evidence>
<organism evidence="7 8">
    <name type="scientific">Niastella soli</name>
    <dbReference type="NCBI Taxonomy" id="2821487"/>
    <lineage>
        <taxon>Bacteria</taxon>
        <taxon>Pseudomonadati</taxon>
        <taxon>Bacteroidota</taxon>
        <taxon>Chitinophagia</taxon>
        <taxon>Chitinophagales</taxon>
        <taxon>Chitinophagaceae</taxon>
        <taxon>Niastella</taxon>
    </lineage>
</organism>
<keyword evidence="2" id="KW-0805">Transcription regulation</keyword>
<dbReference type="SUPFAM" id="SSF88659">
    <property type="entry name" value="Sigma3 and sigma4 domains of RNA polymerase sigma factors"/>
    <property type="match status" value="1"/>
</dbReference>
<dbReference type="Proteomes" id="UP000677244">
    <property type="component" value="Unassembled WGS sequence"/>
</dbReference>
<reference evidence="7 8" key="1">
    <citation type="submission" date="2021-03" db="EMBL/GenBank/DDBJ databases">
        <title>Assistant Professor.</title>
        <authorList>
            <person name="Huq M.A."/>
        </authorList>
    </citation>
    <scope>NUCLEOTIDE SEQUENCE [LARGE SCALE GENOMIC DNA]</scope>
    <source>
        <strain evidence="7 8">MAH-29</strain>
    </source>
</reference>
<dbReference type="InterPro" id="IPR007627">
    <property type="entry name" value="RNA_pol_sigma70_r2"/>
</dbReference>
<dbReference type="PANTHER" id="PTHR43133">
    <property type="entry name" value="RNA POLYMERASE ECF-TYPE SIGMA FACTO"/>
    <property type="match status" value="1"/>
</dbReference>
<dbReference type="EMBL" id="JAGHKO010000004">
    <property type="protein sequence ID" value="MBO9201722.1"/>
    <property type="molecule type" value="Genomic_DNA"/>
</dbReference>
<comment type="caution">
    <text evidence="7">The sequence shown here is derived from an EMBL/GenBank/DDBJ whole genome shotgun (WGS) entry which is preliminary data.</text>
</comment>
<keyword evidence="8" id="KW-1185">Reference proteome</keyword>
<accession>A0ABS3YUW5</accession>
<dbReference type="InterPro" id="IPR039425">
    <property type="entry name" value="RNA_pol_sigma-70-like"/>
</dbReference>
<dbReference type="Gene3D" id="1.10.10.10">
    <property type="entry name" value="Winged helix-like DNA-binding domain superfamily/Winged helix DNA-binding domain"/>
    <property type="match status" value="1"/>
</dbReference>
<sequence>MMIHDFNDDAVFSVLYKKYWDVLLCFAKKYINDRQTCKEVVQELFITLHVKRDQITINVSLSSYLYRSLRNKIINHLRNESVYKRHVAVAGKAYSIISVGNDAEQLMDMVDLQRQICYCLSKMPIKYREVYVLAMQKDNTVKVTAEILQRSVPTVERQLRVATRLMQEYLNKYKVHLQ</sequence>
<dbReference type="Gene3D" id="1.10.1740.10">
    <property type="match status" value="1"/>
</dbReference>
<proteinExistence type="inferred from homology"/>
<evidence type="ECO:0000256" key="3">
    <source>
        <dbReference type="ARBA" id="ARBA00023082"/>
    </source>
</evidence>
<dbReference type="RefSeq" id="WP_209139776.1">
    <property type="nucleotide sequence ID" value="NZ_JAGHKO010000004.1"/>
</dbReference>
<dbReference type="PANTHER" id="PTHR43133:SF46">
    <property type="entry name" value="RNA POLYMERASE SIGMA-70 FACTOR ECF SUBFAMILY"/>
    <property type="match status" value="1"/>
</dbReference>
<dbReference type="Pfam" id="PF08281">
    <property type="entry name" value="Sigma70_r4_2"/>
    <property type="match status" value="1"/>
</dbReference>
<dbReference type="InterPro" id="IPR013324">
    <property type="entry name" value="RNA_pol_sigma_r3/r4-like"/>
</dbReference>
<gene>
    <name evidence="7" type="ORF">J7I42_15680</name>
</gene>
<dbReference type="InterPro" id="IPR013249">
    <property type="entry name" value="RNA_pol_sigma70_r4_t2"/>
</dbReference>
<dbReference type="InterPro" id="IPR036388">
    <property type="entry name" value="WH-like_DNA-bd_sf"/>
</dbReference>
<evidence type="ECO:0000259" key="6">
    <source>
        <dbReference type="Pfam" id="PF08281"/>
    </source>
</evidence>
<dbReference type="NCBIfam" id="TIGR02937">
    <property type="entry name" value="sigma70-ECF"/>
    <property type="match status" value="1"/>
</dbReference>
<feature type="domain" description="RNA polymerase sigma factor 70 region 4 type 2" evidence="6">
    <location>
        <begin position="118"/>
        <end position="160"/>
    </location>
</feature>
<keyword evidence="4" id="KW-0804">Transcription</keyword>
<feature type="domain" description="RNA polymerase sigma-70 region 2" evidence="5">
    <location>
        <begin position="15"/>
        <end position="80"/>
    </location>
</feature>
<dbReference type="InterPro" id="IPR013325">
    <property type="entry name" value="RNA_pol_sigma_r2"/>
</dbReference>
<evidence type="ECO:0000313" key="7">
    <source>
        <dbReference type="EMBL" id="MBO9201722.1"/>
    </source>
</evidence>
<comment type="similarity">
    <text evidence="1">Belongs to the sigma-70 factor family. ECF subfamily.</text>
</comment>
<protein>
    <submittedName>
        <fullName evidence="7">Sigma-70 family RNA polymerase sigma factor</fullName>
    </submittedName>
</protein>
<dbReference type="SUPFAM" id="SSF88946">
    <property type="entry name" value="Sigma2 domain of RNA polymerase sigma factors"/>
    <property type="match status" value="1"/>
</dbReference>
<keyword evidence="3" id="KW-0731">Sigma factor</keyword>
<evidence type="ECO:0000313" key="8">
    <source>
        <dbReference type="Proteomes" id="UP000677244"/>
    </source>
</evidence>
<name>A0ABS3YUW5_9BACT</name>